<dbReference type="GO" id="GO:0034657">
    <property type="term" value="C:GID complex"/>
    <property type="evidence" value="ECO:0007669"/>
    <property type="project" value="TreeGrafter"/>
</dbReference>
<dbReference type="EMBL" id="GL945439">
    <property type="protein sequence ID" value="EGO21396.1"/>
    <property type="molecule type" value="Genomic_DNA"/>
</dbReference>
<evidence type="ECO:0000256" key="3">
    <source>
        <dbReference type="ARBA" id="ARBA00022490"/>
    </source>
</evidence>
<dbReference type="KEGG" id="sla:SERLADRAFT_476541"/>
<proteinExistence type="predicted"/>
<dbReference type="GeneID" id="18820826"/>
<keyword evidence="5" id="KW-0539">Nucleus</keyword>
<dbReference type="InterPro" id="IPR000225">
    <property type="entry name" value="Armadillo"/>
</dbReference>
<dbReference type="Gene3D" id="1.25.10.10">
    <property type="entry name" value="Leucine-rich Repeat Variant"/>
    <property type="match status" value="3"/>
</dbReference>
<sequence>MNMAVTAIDPTTLKQRKNLVIGNPSAKLALAKDTAFIQSLVGCLSRAPLPQSEAQGSQDDVRIEAAHVISSISYGSDDALRSLLQASALHALLFALSTLKPYDPIALQTALLRALRTMSTAVAEVVGPSQLGLCSYSSDTRDEAKAVLDFLFELENLDVFLPLLDNKNVQLSTFVAQLIGATVRNKSHRSAVAEWLPFTDRIKEVKGKRGWEKPEAANSNAPSRLGGWVVRNLSTLLQYRNNNVQEAALSAIAALAMDNPNVTAALTKLTHDRESPTLLPTVLSLTTSRSTEVQLAACLCATHIIRANASNHPGTVDQAIASNIIHAINRVLSSSSERPPMRIRACYTLYYLVKDDKDICQAAVDHGALEKIASLTKSITPLTKDEERDEDEPESTAALREAALIVIAALSLFDNDIRREIADTLQLIPVIHISLSNRHVGVRYAACQCVRALSRAVAILRTNIMDSGLGSSLFQIFKKEEEDPRVTAAALAAITNMINDFSPLQPKLLAQGLMPRLKQLLDSGNSPTKVNVLWAIKNLLRKSTLETKQEVMTCLKWRQLANFCMDPDTGIQEQATAIFRNLAENDSGVDLIFQEMEKDLLFHALLTGLDSPDEDVKLQAAYFLANLANGQITHQDCIFTYPDILHSMHSCITDAKPEIRHPIMGCIYQMLSCNPKRRDDLNDFGIMATLRHMCDHTGGVSMSPGGRYPSHHIPMDDDKDTVLLARQILELDRVDH</sequence>
<keyword evidence="3" id="KW-0963">Cytoplasm</keyword>
<comment type="subcellular location">
    <subcellularLocation>
        <location evidence="2">Cytoplasm</location>
    </subcellularLocation>
    <subcellularLocation>
        <location evidence="1">Nucleus</location>
    </subcellularLocation>
</comment>
<dbReference type="OrthoDB" id="5559898at2759"/>
<name>F8P7I5_SERL9</name>
<evidence type="ECO:0000256" key="2">
    <source>
        <dbReference type="ARBA" id="ARBA00004496"/>
    </source>
</evidence>
<evidence type="ECO:0000256" key="1">
    <source>
        <dbReference type="ARBA" id="ARBA00004123"/>
    </source>
</evidence>
<dbReference type="InterPro" id="IPR011989">
    <property type="entry name" value="ARM-like"/>
</dbReference>
<dbReference type="SMART" id="SM00185">
    <property type="entry name" value="ARM"/>
    <property type="match status" value="6"/>
</dbReference>
<organism>
    <name type="scientific">Serpula lacrymans var. lacrymans (strain S7.9)</name>
    <name type="common">Dry rot fungus</name>
    <dbReference type="NCBI Taxonomy" id="578457"/>
    <lineage>
        <taxon>Eukaryota</taxon>
        <taxon>Fungi</taxon>
        <taxon>Dikarya</taxon>
        <taxon>Basidiomycota</taxon>
        <taxon>Agaricomycotina</taxon>
        <taxon>Agaricomycetes</taxon>
        <taxon>Agaricomycetidae</taxon>
        <taxon>Boletales</taxon>
        <taxon>Coniophorineae</taxon>
        <taxon>Serpulaceae</taxon>
        <taxon>Serpula</taxon>
    </lineage>
</organism>
<dbReference type="SUPFAM" id="SSF48371">
    <property type="entry name" value="ARM repeat"/>
    <property type="match status" value="2"/>
</dbReference>
<dbReference type="GO" id="GO:0043161">
    <property type="term" value="P:proteasome-mediated ubiquitin-dependent protein catabolic process"/>
    <property type="evidence" value="ECO:0007669"/>
    <property type="project" value="TreeGrafter"/>
</dbReference>
<dbReference type="InterPro" id="IPR016024">
    <property type="entry name" value="ARM-type_fold"/>
</dbReference>
<dbReference type="PANTHER" id="PTHR15651">
    <property type="entry name" value="ARMADILLO REPEAT-CONTAINING PROTEIN 8"/>
    <property type="match status" value="1"/>
</dbReference>
<keyword evidence="4" id="KW-0677">Repeat</keyword>
<evidence type="ECO:0000256" key="5">
    <source>
        <dbReference type="ARBA" id="ARBA00023242"/>
    </source>
</evidence>
<gene>
    <name evidence="6" type="ORF">SERLADRAFT_476541</name>
</gene>
<dbReference type="PANTHER" id="PTHR15651:SF7">
    <property type="entry name" value="ARMADILLO REPEAT-CONTAINING PROTEIN 8"/>
    <property type="match status" value="1"/>
</dbReference>
<accession>F8P7I5</accession>
<dbReference type="GO" id="GO:0005737">
    <property type="term" value="C:cytoplasm"/>
    <property type="evidence" value="ECO:0007669"/>
    <property type="project" value="UniProtKB-SubCell"/>
</dbReference>
<evidence type="ECO:0000256" key="4">
    <source>
        <dbReference type="ARBA" id="ARBA00022737"/>
    </source>
</evidence>
<dbReference type="HOGENOM" id="CLU_002741_0_0_1"/>
<evidence type="ECO:0000313" key="6">
    <source>
        <dbReference type="EMBL" id="EGO21396.1"/>
    </source>
</evidence>
<dbReference type="InterPro" id="IPR038739">
    <property type="entry name" value="ARMC8/Vid28"/>
</dbReference>
<dbReference type="Proteomes" id="UP000008064">
    <property type="component" value="Unassembled WGS sequence"/>
</dbReference>
<dbReference type="GO" id="GO:0005634">
    <property type="term" value="C:nucleus"/>
    <property type="evidence" value="ECO:0007669"/>
    <property type="project" value="UniProtKB-SubCell"/>
</dbReference>
<dbReference type="RefSeq" id="XP_007322353.1">
    <property type="nucleotide sequence ID" value="XM_007322291.1"/>
</dbReference>
<protein>
    <submittedName>
        <fullName evidence="6">Uncharacterized protein</fullName>
    </submittedName>
</protein>
<reference evidence="6" key="1">
    <citation type="submission" date="2011-04" db="EMBL/GenBank/DDBJ databases">
        <title>Evolution of plant cell wall degrading machinery underlies the functional diversity of forest fungi.</title>
        <authorList>
            <consortium name="US DOE Joint Genome Institute (JGI-PGF)"/>
            <person name="Eastwood D.C."/>
            <person name="Floudas D."/>
            <person name="Binder M."/>
            <person name="Majcherczyk A."/>
            <person name="Schneider P."/>
            <person name="Aerts A."/>
            <person name="Asiegbu F.O."/>
            <person name="Baker S.E."/>
            <person name="Barry K."/>
            <person name="Bendiksby M."/>
            <person name="Blumentritt M."/>
            <person name="Coutinho P.M."/>
            <person name="Cullen D."/>
            <person name="Cullen D."/>
            <person name="Gathman A."/>
            <person name="Goodell B."/>
            <person name="Henrissat B."/>
            <person name="Ihrmark K."/>
            <person name="Kauserud H."/>
            <person name="Kohler A."/>
            <person name="LaButti K."/>
            <person name="Lapidus A."/>
            <person name="Lavin J.L."/>
            <person name="Lee Y.-H."/>
            <person name="Lindquist E."/>
            <person name="Lilly W."/>
            <person name="Lucas S."/>
            <person name="Morin E."/>
            <person name="Murat C."/>
            <person name="Oguiza J.A."/>
            <person name="Park J."/>
            <person name="Pisabarro A.G."/>
            <person name="Riley R."/>
            <person name="Rosling A."/>
            <person name="Salamov A."/>
            <person name="Schmidt O."/>
            <person name="Schmutz J."/>
            <person name="Skrede I."/>
            <person name="Stenlid J."/>
            <person name="Wiebenga A."/>
            <person name="Xie X."/>
            <person name="Kues U."/>
            <person name="Hibbett D.S."/>
            <person name="Hoffmeister D."/>
            <person name="Hogberg N."/>
            <person name="Martin F."/>
            <person name="Grigoriev I.V."/>
            <person name="Watkinson S.C."/>
        </authorList>
    </citation>
    <scope>NUCLEOTIDE SEQUENCE</scope>
    <source>
        <strain evidence="6">S7.9</strain>
    </source>
</reference>
<dbReference type="AlphaFoldDB" id="F8P7I5"/>